<evidence type="ECO:0000313" key="1">
    <source>
        <dbReference type="EMBL" id="MQY27419.1"/>
    </source>
</evidence>
<evidence type="ECO:0000313" key="2">
    <source>
        <dbReference type="Proteomes" id="UP000431401"/>
    </source>
</evidence>
<accession>A0A7K0DNW8</accession>
<evidence type="ECO:0008006" key="3">
    <source>
        <dbReference type="Google" id="ProtNLM"/>
    </source>
</evidence>
<dbReference type="AlphaFoldDB" id="A0A7K0DNW8"/>
<keyword evidence="2" id="KW-1185">Reference proteome</keyword>
<name>A0A7K0DNW8_9NOCA</name>
<dbReference type="Pfam" id="PF14539">
    <property type="entry name" value="DUF4442"/>
    <property type="match status" value="1"/>
</dbReference>
<dbReference type="RefSeq" id="WP_319943020.1">
    <property type="nucleotide sequence ID" value="NZ_WEGI01000006.1"/>
</dbReference>
<protein>
    <recommendedName>
        <fullName evidence="3">DUF4442 domain-containing protein</fullName>
    </recommendedName>
</protein>
<reference evidence="1 2" key="1">
    <citation type="submission" date="2019-10" db="EMBL/GenBank/DDBJ databases">
        <title>Nocardia macrotermitis sp. nov. and Nocardia aurantia sp. nov., isolated from the gut of fungus growing-termite Macrotermes natalensis.</title>
        <authorList>
            <person name="Benndorf R."/>
            <person name="Schwitalla J."/>
            <person name="Martin K."/>
            <person name="De Beer W."/>
            <person name="Kaster A.-K."/>
            <person name="Vollmers J."/>
            <person name="Poulsen M."/>
            <person name="Beemelmanns C."/>
        </authorList>
    </citation>
    <scope>NUCLEOTIDE SEQUENCE [LARGE SCALE GENOMIC DNA]</scope>
    <source>
        <strain evidence="1 2">RB56</strain>
    </source>
</reference>
<dbReference type="Gene3D" id="3.10.129.10">
    <property type="entry name" value="Hotdog Thioesterase"/>
    <property type="match status" value="1"/>
</dbReference>
<proteinExistence type="predicted"/>
<dbReference type="Proteomes" id="UP000431401">
    <property type="component" value="Unassembled WGS sequence"/>
</dbReference>
<comment type="caution">
    <text evidence="1">The sequence shown here is derived from an EMBL/GenBank/DDBJ whole genome shotgun (WGS) entry which is preliminary data.</text>
</comment>
<sequence length="176" mass="19375">MTQTTFFDRAFAAFARFATENPDYDKLREIANESVPFAVHAGVRTTELDNDHAVTEIPADPRLANHVKTVHAAALYLAADVACAVAFVGAAAPQIDQVEWMVVRDARSAFFKPAIGRIRAVGTIDERAIRAILNRTDQRRFDVDGKAMLYDDNDVLVGKVSFDYVTQFAALPAESV</sequence>
<dbReference type="CDD" id="cd03443">
    <property type="entry name" value="PaaI_thioesterase"/>
    <property type="match status" value="1"/>
</dbReference>
<dbReference type="InterPro" id="IPR029069">
    <property type="entry name" value="HotDog_dom_sf"/>
</dbReference>
<dbReference type="SUPFAM" id="SSF54637">
    <property type="entry name" value="Thioesterase/thiol ester dehydrase-isomerase"/>
    <property type="match status" value="1"/>
</dbReference>
<organism evidence="1 2">
    <name type="scientific">Nocardia aurantia</name>
    <dbReference type="NCBI Taxonomy" id="2585199"/>
    <lineage>
        <taxon>Bacteria</taxon>
        <taxon>Bacillati</taxon>
        <taxon>Actinomycetota</taxon>
        <taxon>Actinomycetes</taxon>
        <taxon>Mycobacteriales</taxon>
        <taxon>Nocardiaceae</taxon>
        <taxon>Nocardia</taxon>
    </lineage>
</organism>
<dbReference type="EMBL" id="WEGI01000006">
    <property type="protein sequence ID" value="MQY27419.1"/>
    <property type="molecule type" value="Genomic_DNA"/>
</dbReference>
<dbReference type="InterPro" id="IPR027961">
    <property type="entry name" value="DUF4442"/>
</dbReference>
<gene>
    <name evidence="1" type="ORF">NRB56_30020</name>
</gene>